<dbReference type="InterPro" id="IPR002708">
    <property type="entry name" value="HcyBio"/>
</dbReference>
<dbReference type="AlphaFoldDB" id="I4C8J3"/>
<proteinExistence type="predicted"/>
<dbReference type="KEGG" id="dti:Desti_3224"/>
<dbReference type="EMBL" id="CP003360">
    <property type="protein sequence ID" value="AFM25884.1"/>
    <property type="molecule type" value="Genomic_DNA"/>
</dbReference>
<dbReference type="Pfam" id="PF01837">
    <property type="entry name" value="HcyBio"/>
    <property type="match status" value="1"/>
</dbReference>
<dbReference type="eggNOG" id="COG2221">
    <property type="taxonomic scope" value="Bacteria"/>
</dbReference>
<evidence type="ECO:0000313" key="3">
    <source>
        <dbReference type="Proteomes" id="UP000006055"/>
    </source>
</evidence>
<protein>
    <submittedName>
        <fullName evidence="2">Putative methanogenesis marker 16 metalloprotein</fullName>
    </submittedName>
</protein>
<gene>
    <name evidence="2" type="ordered locus">Desti_3224</name>
</gene>
<dbReference type="SUPFAM" id="SSF54862">
    <property type="entry name" value="4Fe-4S ferredoxins"/>
    <property type="match status" value="1"/>
</dbReference>
<feature type="domain" description="4Fe-4S ferredoxin-type" evidence="1">
    <location>
        <begin position="324"/>
        <end position="356"/>
    </location>
</feature>
<keyword evidence="3" id="KW-1185">Reference proteome</keyword>
<evidence type="ECO:0000259" key="1">
    <source>
        <dbReference type="PROSITE" id="PS51379"/>
    </source>
</evidence>
<dbReference type="HOGENOM" id="CLU_061500_0_0_7"/>
<dbReference type="InterPro" id="IPR017896">
    <property type="entry name" value="4Fe4S_Fe-S-bd"/>
</dbReference>
<dbReference type="InterPro" id="IPR017677">
    <property type="entry name" value="Methan_mark_16"/>
</dbReference>
<dbReference type="Proteomes" id="UP000006055">
    <property type="component" value="Chromosome"/>
</dbReference>
<dbReference type="OrthoDB" id="9803397at2"/>
<dbReference type="eggNOG" id="COG1900">
    <property type="taxonomic scope" value="Bacteria"/>
</dbReference>
<organism evidence="2 3">
    <name type="scientific">Desulfomonile tiedjei (strain ATCC 49306 / DSM 6799 / DCB-1)</name>
    <dbReference type="NCBI Taxonomy" id="706587"/>
    <lineage>
        <taxon>Bacteria</taxon>
        <taxon>Pseudomonadati</taxon>
        <taxon>Thermodesulfobacteriota</taxon>
        <taxon>Desulfomonilia</taxon>
        <taxon>Desulfomonilales</taxon>
        <taxon>Desulfomonilaceae</taxon>
        <taxon>Desulfomonile</taxon>
    </lineage>
</organism>
<accession>I4C8J3</accession>
<reference evidence="3" key="1">
    <citation type="submission" date="2012-06" db="EMBL/GenBank/DDBJ databases">
        <title>Complete sequence of chromosome of Desulfomonile tiedjei DSM 6799.</title>
        <authorList>
            <person name="Lucas S."/>
            <person name="Copeland A."/>
            <person name="Lapidus A."/>
            <person name="Glavina del Rio T."/>
            <person name="Dalin E."/>
            <person name="Tice H."/>
            <person name="Bruce D."/>
            <person name="Goodwin L."/>
            <person name="Pitluck S."/>
            <person name="Peters L."/>
            <person name="Ovchinnikova G."/>
            <person name="Zeytun A."/>
            <person name="Lu M."/>
            <person name="Kyrpides N."/>
            <person name="Mavromatis K."/>
            <person name="Ivanova N."/>
            <person name="Brettin T."/>
            <person name="Detter J.C."/>
            <person name="Han C."/>
            <person name="Larimer F."/>
            <person name="Land M."/>
            <person name="Hauser L."/>
            <person name="Markowitz V."/>
            <person name="Cheng J.-F."/>
            <person name="Hugenholtz P."/>
            <person name="Woyke T."/>
            <person name="Wu D."/>
            <person name="Spring S."/>
            <person name="Schroeder M."/>
            <person name="Brambilla E."/>
            <person name="Klenk H.-P."/>
            <person name="Eisen J.A."/>
        </authorList>
    </citation>
    <scope>NUCLEOTIDE SEQUENCE [LARGE SCALE GENOMIC DNA]</scope>
    <source>
        <strain evidence="3">ATCC 49306 / DSM 6799 / DCB-1</strain>
    </source>
</reference>
<dbReference type="PROSITE" id="PS51379">
    <property type="entry name" value="4FE4S_FER_2"/>
    <property type="match status" value="2"/>
</dbReference>
<dbReference type="NCBIfam" id="TIGR03287">
    <property type="entry name" value="methan_mark_16"/>
    <property type="match status" value="1"/>
</dbReference>
<dbReference type="RefSeq" id="WP_014811021.1">
    <property type="nucleotide sequence ID" value="NC_018025.1"/>
</dbReference>
<sequence>MAEDRKTVAEINEKLKSGQAVVMTAMEFKKEVRRGHKFKVSDVDVVTTGTRGVMSGTSAMLAIPLAEHGSFKKARQMWLNGVPCILSSNTEEVTGIVEAVVYGTAESRDHHGHYGGGNLLRDLVEGKEVDLECLTSEGNTICTSITLAQLKFARLYNFRNCFQNYMAFGNFKNHRLYRENPTSIFACRPVPLMRGLTVSGSGELNPVENDRYSKVMKSGTKILLNGAPGVIVGNGTRSSPAKRCLCVAGDMADMDPQYMGGFRTSFGVEVTNGLAIPFPITDREVLDGLANCLDETIPLQIADLGDRIGIFGITYADIWKGAPLEVEFDAERCICCSFQCPAEYYCPMKAISWKDKRIDQSLCVACGACTSNCLGGAFKGKGDIPKGCMGTVHAFERDIPIIFRQSNRYRSEKAAEHLKDLMLKGEFLLSDSDLELKFWNL</sequence>
<name>I4C8J3_DESTA</name>
<dbReference type="STRING" id="706587.Desti_3224"/>
<feature type="domain" description="4Fe-4S ferredoxin-type" evidence="1">
    <location>
        <begin position="357"/>
        <end position="383"/>
    </location>
</feature>
<evidence type="ECO:0000313" key="2">
    <source>
        <dbReference type="EMBL" id="AFM25884.1"/>
    </source>
</evidence>